<sequence length="263" mass="29406">MLSRHDLTRVAAEYGAAENQIRRDHLISHVLRALAELDVPIVFFGGTALARTHLTTAEAGGCPSEDIDLLTGDRKVVAGILDNVLPRHLRREFPRSRWEPAFADVGSVDPAQLVTEDGLRLRIQLIDTGTAHGDWNRWPTEVREIDLRYGDVPGPVRLRVPTLDAFAGMKIAAYADRRAPRDLYDLAALARLDKVTDDVPRLVRDITGITPGRHHFRTPPVTDWEDQLAHQTGYLPTAQECMDTVCTAFGEIFGWPEPYDPFT</sequence>
<evidence type="ECO:0008006" key="3">
    <source>
        <dbReference type="Google" id="ProtNLM"/>
    </source>
</evidence>
<evidence type="ECO:0000313" key="1">
    <source>
        <dbReference type="EMBL" id="ATL31058.1"/>
    </source>
</evidence>
<dbReference type="EMBL" id="CP022685">
    <property type="protein sequence ID" value="ATL31058.1"/>
    <property type="molecule type" value="Genomic_DNA"/>
</dbReference>
<dbReference type="Pfam" id="PF08843">
    <property type="entry name" value="AbiEii"/>
    <property type="match status" value="1"/>
</dbReference>
<evidence type="ECO:0000313" key="2">
    <source>
        <dbReference type="Proteomes" id="UP000221011"/>
    </source>
</evidence>
<protein>
    <recommendedName>
        <fullName evidence="3">Ync</fullName>
    </recommendedName>
</protein>
<gene>
    <name evidence="1" type="ORF">KY5_6040</name>
</gene>
<dbReference type="Proteomes" id="UP000221011">
    <property type="component" value="Chromosome"/>
</dbReference>
<dbReference type="RefSeq" id="WP_098245255.1">
    <property type="nucleotide sequence ID" value="NZ_CP022685.1"/>
</dbReference>
<proteinExistence type="predicted"/>
<dbReference type="KEGG" id="sfk:KY5_6040"/>
<reference evidence="1 2" key="1">
    <citation type="submission" date="2017-08" db="EMBL/GenBank/DDBJ databases">
        <title>Complete Genome Sequence of Streptomyces formicae KY5, the formicamycin producer.</title>
        <authorList>
            <person name="Holmes N.A."/>
            <person name="Devine R."/>
            <person name="Qin Z."/>
            <person name="Seipke R.F."/>
            <person name="Wilkinson B."/>
            <person name="Hutchings M.I."/>
        </authorList>
    </citation>
    <scope>NUCLEOTIDE SEQUENCE [LARGE SCALE GENOMIC DNA]</scope>
    <source>
        <strain evidence="1 2">KY5</strain>
    </source>
</reference>
<dbReference type="InterPro" id="IPR014942">
    <property type="entry name" value="AbiEii"/>
</dbReference>
<name>A0A291QHM9_9ACTN</name>
<dbReference type="AlphaFoldDB" id="A0A291QHM9"/>
<organism evidence="1 2">
    <name type="scientific">Streptomyces formicae</name>
    <dbReference type="NCBI Taxonomy" id="1616117"/>
    <lineage>
        <taxon>Bacteria</taxon>
        <taxon>Bacillati</taxon>
        <taxon>Actinomycetota</taxon>
        <taxon>Actinomycetes</taxon>
        <taxon>Kitasatosporales</taxon>
        <taxon>Streptomycetaceae</taxon>
        <taxon>Streptomyces</taxon>
    </lineage>
</organism>
<accession>A0A291QHM9</accession>
<keyword evidence="2" id="KW-1185">Reference proteome</keyword>